<dbReference type="Proteomes" id="UP000765509">
    <property type="component" value="Unassembled WGS sequence"/>
</dbReference>
<protein>
    <submittedName>
        <fullName evidence="3">Uncharacterized protein</fullName>
    </submittedName>
</protein>
<feature type="signal peptide" evidence="2">
    <location>
        <begin position="1"/>
        <end position="26"/>
    </location>
</feature>
<feature type="region of interest" description="Disordered" evidence="1">
    <location>
        <begin position="187"/>
        <end position="206"/>
    </location>
</feature>
<evidence type="ECO:0000256" key="1">
    <source>
        <dbReference type="SAM" id="MobiDB-lite"/>
    </source>
</evidence>
<organism evidence="3 4">
    <name type="scientific">Austropuccinia psidii MF-1</name>
    <dbReference type="NCBI Taxonomy" id="1389203"/>
    <lineage>
        <taxon>Eukaryota</taxon>
        <taxon>Fungi</taxon>
        <taxon>Dikarya</taxon>
        <taxon>Basidiomycota</taxon>
        <taxon>Pucciniomycotina</taxon>
        <taxon>Pucciniomycetes</taxon>
        <taxon>Pucciniales</taxon>
        <taxon>Sphaerophragmiaceae</taxon>
        <taxon>Austropuccinia</taxon>
    </lineage>
</organism>
<name>A0A9Q3H7E1_9BASI</name>
<accession>A0A9Q3H7E1</accession>
<reference evidence="3" key="1">
    <citation type="submission" date="2021-03" db="EMBL/GenBank/DDBJ databases">
        <title>Draft genome sequence of rust myrtle Austropuccinia psidii MF-1, a brazilian biotype.</title>
        <authorList>
            <person name="Quecine M.C."/>
            <person name="Pachon D.M.R."/>
            <person name="Bonatelli M.L."/>
            <person name="Correr F.H."/>
            <person name="Franceschini L.M."/>
            <person name="Leite T.F."/>
            <person name="Margarido G.R.A."/>
            <person name="Almeida C.A."/>
            <person name="Ferrarezi J.A."/>
            <person name="Labate C.A."/>
        </authorList>
    </citation>
    <scope>NUCLEOTIDE SEQUENCE</scope>
    <source>
        <strain evidence="3">MF-1</strain>
    </source>
</reference>
<evidence type="ECO:0000313" key="3">
    <source>
        <dbReference type="EMBL" id="MBW0494051.1"/>
    </source>
</evidence>
<gene>
    <name evidence="3" type="ORF">O181_033766</name>
</gene>
<evidence type="ECO:0000256" key="2">
    <source>
        <dbReference type="SAM" id="SignalP"/>
    </source>
</evidence>
<dbReference type="EMBL" id="AVOT02012380">
    <property type="protein sequence ID" value="MBW0494051.1"/>
    <property type="molecule type" value="Genomic_DNA"/>
</dbReference>
<dbReference type="AlphaFoldDB" id="A0A9Q3H7E1"/>
<evidence type="ECO:0000313" key="4">
    <source>
        <dbReference type="Proteomes" id="UP000765509"/>
    </source>
</evidence>
<proteinExistence type="predicted"/>
<feature type="chain" id="PRO_5040125702" evidence="2">
    <location>
        <begin position="27"/>
        <end position="206"/>
    </location>
</feature>
<sequence length="206" mass="23171">MSLSKFPLQILRIFFNILLIHSLADSLIQHATVSADPSTRIITPNAQLNKRANSESPTKVCERQFDWTHPRRACIDKNGKQWSCEPNSCFLRSSDGTTSHLNQKTSNLYFYGCEAFQKPTAARVKVYSYLAYPDAGQVGKPLLTNMSIVFDLLKEGLLSRLVVTSGLVDGVLIEKVTDRYQCRFKEGDPNSKRVGESQTLRNQSQP</sequence>
<comment type="caution">
    <text evidence="3">The sequence shown here is derived from an EMBL/GenBank/DDBJ whole genome shotgun (WGS) entry which is preliminary data.</text>
</comment>
<keyword evidence="4" id="KW-1185">Reference proteome</keyword>
<keyword evidence="2" id="KW-0732">Signal</keyword>
<feature type="compositionally biased region" description="Polar residues" evidence="1">
    <location>
        <begin position="196"/>
        <end position="206"/>
    </location>
</feature>